<accession>A0AAE0LGP9</accession>
<name>A0AAE0LGP9_9CHLO</name>
<dbReference type="Proteomes" id="UP001190700">
    <property type="component" value="Unassembled WGS sequence"/>
</dbReference>
<evidence type="ECO:0000313" key="1">
    <source>
        <dbReference type="EMBL" id="KAK3284134.1"/>
    </source>
</evidence>
<protein>
    <submittedName>
        <fullName evidence="1">Uncharacterized protein</fullName>
    </submittedName>
</protein>
<organism evidence="1 2">
    <name type="scientific">Cymbomonas tetramitiformis</name>
    <dbReference type="NCBI Taxonomy" id="36881"/>
    <lineage>
        <taxon>Eukaryota</taxon>
        <taxon>Viridiplantae</taxon>
        <taxon>Chlorophyta</taxon>
        <taxon>Pyramimonadophyceae</taxon>
        <taxon>Pyramimonadales</taxon>
        <taxon>Pyramimonadaceae</taxon>
        <taxon>Cymbomonas</taxon>
    </lineage>
</organism>
<comment type="caution">
    <text evidence="1">The sequence shown here is derived from an EMBL/GenBank/DDBJ whole genome shotgun (WGS) entry which is preliminary data.</text>
</comment>
<keyword evidence="2" id="KW-1185">Reference proteome</keyword>
<proteinExistence type="predicted"/>
<dbReference type="EMBL" id="LGRX02002488">
    <property type="protein sequence ID" value="KAK3284134.1"/>
    <property type="molecule type" value="Genomic_DNA"/>
</dbReference>
<dbReference type="AlphaFoldDB" id="A0AAE0LGP9"/>
<reference evidence="1 2" key="1">
    <citation type="journal article" date="2015" name="Genome Biol. Evol.">
        <title>Comparative Genomics of a Bacterivorous Green Alga Reveals Evolutionary Causalities and Consequences of Phago-Mixotrophic Mode of Nutrition.</title>
        <authorList>
            <person name="Burns J.A."/>
            <person name="Paasch A."/>
            <person name="Narechania A."/>
            <person name="Kim E."/>
        </authorList>
    </citation>
    <scope>NUCLEOTIDE SEQUENCE [LARGE SCALE GENOMIC DNA]</scope>
    <source>
        <strain evidence="1 2">PLY_AMNH</strain>
    </source>
</reference>
<sequence length="107" mass="12165">MYNALYKWAAQAVKDELLVTCREASDCSKERYNVSIHYSAISKAAKKIEVASPYRAGRKTFIPKHAEKSLWEFIVALRVMKVPVYKHTACTYANQMIEPADVLRVPG</sequence>
<gene>
    <name evidence="1" type="ORF">CYMTET_8202</name>
</gene>
<evidence type="ECO:0000313" key="2">
    <source>
        <dbReference type="Proteomes" id="UP001190700"/>
    </source>
</evidence>